<reference evidence="2 3" key="1">
    <citation type="submission" date="2021-07" db="EMBL/GenBank/DDBJ databases">
        <authorList>
            <consortium name="Genoscope - CEA"/>
            <person name="William W."/>
        </authorList>
    </citation>
    <scope>NUCLEOTIDE SEQUENCE [LARGE SCALE GENOMIC DNA]</scope>
</reference>
<evidence type="ECO:0000313" key="2">
    <source>
        <dbReference type="EMBL" id="CAG7859907.1"/>
    </source>
</evidence>
<organism evidence="2 3">
    <name type="scientific">Brassica campestris</name>
    <name type="common">Field mustard</name>
    <dbReference type="NCBI Taxonomy" id="3711"/>
    <lineage>
        <taxon>Eukaryota</taxon>
        <taxon>Viridiplantae</taxon>
        <taxon>Streptophyta</taxon>
        <taxon>Embryophyta</taxon>
        <taxon>Tracheophyta</taxon>
        <taxon>Spermatophyta</taxon>
        <taxon>Magnoliopsida</taxon>
        <taxon>eudicotyledons</taxon>
        <taxon>Gunneridae</taxon>
        <taxon>Pentapetalae</taxon>
        <taxon>rosids</taxon>
        <taxon>malvids</taxon>
        <taxon>Brassicales</taxon>
        <taxon>Brassicaceae</taxon>
        <taxon>Brassiceae</taxon>
        <taxon>Brassica</taxon>
    </lineage>
</organism>
<accession>A0A8D9FXS3</accession>
<dbReference type="Proteomes" id="UP000694005">
    <property type="component" value="Chromosome A09"/>
</dbReference>
<evidence type="ECO:0000313" key="3">
    <source>
        <dbReference type="Proteomes" id="UP000694005"/>
    </source>
</evidence>
<proteinExistence type="predicted"/>
<dbReference type="AlphaFoldDB" id="A0A8D9FXS3"/>
<dbReference type="Gramene" id="A09p03740.2_BraZ1">
    <property type="protein sequence ID" value="A09p03740.2_BraZ1.CDS"/>
    <property type="gene ID" value="A09g03740.2_BraZ1"/>
</dbReference>
<gene>
    <name evidence="2" type="ORF">BRAPAZ1V2_A09P03740.2</name>
</gene>
<feature type="non-terminal residue" evidence="2">
    <location>
        <position position="49"/>
    </location>
</feature>
<dbReference type="EMBL" id="LS974625">
    <property type="protein sequence ID" value="CAG7859907.1"/>
    <property type="molecule type" value="Genomic_DNA"/>
</dbReference>
<sequence>MSSSWAFLIGPKGPYSSERSPSWMPLSRRRSTQGLLFLGPCGMVRSIPY</sequence>
<evidence type="ECO:0000256" key="1">
    <source>
        <dbReference type="SAM" id="MobiDB-lite"/>
    </source>
</evidence>
<name>A0A8D9FXS3_BRACM</name>
<protein>
    <submittedName>
        <fullName evidence="2">Uncharacterized protein</fullName>
    </submittedName>
</protein>
<feature type="region of interest" description="Disordered" evidence="1">
    <location>
        <begin position="1"/>
        <end position="24"/>
    </location>
</feature>